<dbReference type="Pfam" id="PF08450">
    <property type="entry name" value="SGL"/>
    <property type="match status" value="1"/>
</dbReference>
<sequence length="295" mass="32647">MLSAKIEVYDPRFYQLVGADAKLEELFDKAIWAEGPVWLEKQQAVIFSDVKGNTMYRWTAKQGTQIFRQPSQFANGNAVDAVGNLITCEHGRRAISLTDHVGNIRILVDKLEGKRLNSPNDVVVKSDGTIWFTDPPYGILSDAEGKKSPSEIIGCYVYCYDPKTDDIHIATFNVMRPNGLAFCANETKLVVADMSAVEFAKKGLHHLVVFDVVDNQLHNRTSIAAISPGIPDGFCIDQNNVIYCSCETGLLILLLDGTLLGRVLLDKTTSNCTFGADQKTLFITATNSLYRLTFN</sequence>
<organism evidence="3 4">
    <name type="scientific">Pasteurella canis</name>
    <dbReference type="NCBI Taxonomy" id="753"/>
    <lineage>
        <taxon>Bacteria</taxon>
        <taxon>Pseudomonadati</taxon>
        <taxon>Pseudomonadota</taxon>
        <taxon>Gammaproteobacteria</taxon>
        <taxon>Pasteurellales</taxon>
        <taxon>Pasteurellaceae</taxon>
        <taxon>Pasteurella</taxon>
    </lineage>
</organism>
<proteinExistence type="predicted"/>
<dbReference type="Gene3D" id="2.120.10.30">
    <property type="entry name" value="TolB, C-terminal domain"/>
    <property type="match status" value="1"/>
</dbReference>
<name>A0A379EX01_9PAST</name>
<dbReference type="InterPro" id="IPR011042">
    <property type="entry name" value="6-blade_b-propeller_TolB-like"/>
</dbReference>
<dbReference type="Proteomes" id="UP000254704">
    <property type="component" value="Unassembled WGS sequence"/>
</dbReference>
<accession>A0A379EX01</accession>
<reference evidence="3 4" key="1">
    <citation type="submission" date="2018-06" db="EMBL/GenBank/DDBJ databases">
        <authorList>
            <consortium name="Pathogen Informatics"/>
            <person name="Doyle S."/>
        </authorList>
    </citation>
    <scope>NUCLEOTIDE SEQUENCE [LARGE SCALE GENOMIC DNA]</scope>
    <source>
        <strain evidence="3 4">NCTC11621</strain>
    </source>
</reference>
<dbReference type="GO" id="GO:0004341">
    <property type="term" value="F:gluconolactonase activity"/>
    <property type="evidence" value="ECO:0007669"/>
    <property type="project" value="UniProtKB-EC"/>
</dbReference>
<evidence type="ECO:0000259" key="2">
    <source>
        <dbReference type="Pfam" id="PF08450"/>
    </source>
</evidence>
<dbReference type="RefSeq" id="WP_115323402.1">
    <property type="nucleotide sequence ID" value="NZ_UGTV01000015.1"/>
</dbReference>
<dbReference type="PANTHER" id="PTHR47572">
    <property type="entry name" value="LIPOPROTEIN-RELATED"/>
    <property type="match status" value="1"/>
</dbReference>
<keyword evidence="1 3" id="KW-0378">Hydrolase</keyword>
<dbReference type="SUPFAM" id="SSF63829">
    <property type="entry name" value="Calcium-dependent phosphotriesterase"/>
    <property type="match status" value="1"/>
</dbReference>
<dbReference type="EMBL" id="UGTV01000015">
    <property type="protein sequence ID" value="SUC10915.1"/>
    <property type="molecule type" value="Genomic_DNA"/>
</dbReference>
<gene>
    <name evidence="3" type="primary">gnl</name>
    <name evidence="3" type="ORF">NCTC11621_01994</name>
</gene>
<dbReference type="InterPro" id="IPR051262">
    <property type="entry name" value="SMP-30/CGR1_Lactonase"/>
</dbReference>
<dbReference type="PANTHER" id="PTHR47572:SF4">
    <property type="entry name" value="LACTONASE DRP35"/>
    <property type="match status" value="1"/>
</dbReference>
<feature type="domain" description="SMP-30/Gluconolactonase/LRE-like region" evidence="2">
    <location>
        <begin position="32"/>
        <end position="286"/>
    </location>
</feature>
<evidence type="ECO:0000313" key="4">
    <source>
        <dbReference type="Proteomes" id="UP000254704"/>
    </source>
</evidence>
<protein>
    <submittedName>
        <fullName evidence="3">Gluconolactonase</fullName>
        <ecNumber evidence="3">3.1.1.17</ecNumber>
    </submittedName>
</protein>
<dbReference type="EC" id="3.1.1.17" evidence="3"/>
<evidence type="ECO:0000313" key="3">
    <source>
        <dbReference type="EMBL" id="SUC10915.1"/>
    </source>
</evidence>
<evidence type="ECO:0000256" key="1">
    <source>
        <dbReference type="ARBA" id="ARBA00022801"/>
    </source>
</evidence>
<dbReference type="InterPro" id="IPR013658">
    <property type="entry name" value="SGL"/>
</dbReference>
<dbReference type="AlphaFoldDB" id="A0A379EX01"/>